<evidence type="ECO:0000259" key="4">
    <source>
        <dbReference type="PROSITE" id="PS50949"/>
    </source>
</evidence>
<keyword evidence="2" id="KW-0238">DNA-binding</keyword>
<dbReference type="GO" id="GO:0003677">
    <property type="term" value="F:DNA binding"/>
    <property type="evidence" value="ECO:0007669"/>
    <property type="project" value="UniProtKB-KW"/>
</dbReference>
<protein>
    <submittedName>
        <fullName evidence="5">GntR family transcriptional regulator</fullName>
    </submittedName>
</protein>
<dbReference type="SUPFAM" id="SSF46785">
    <property type="entry name" value="Winged helix' DNA-binding domain"/>
    <property type="match status" value="1"/>
</dbReference>
<dbReference type="SMART" id="SM00345">
    <property type="entry name" value="HTH_GNTR"/>
    <property type="match status" value="1"/>
</dbReference>
<dbReference type="InterPro" id="IPR028978">
    <property type="entry name" value="Chorismate_lyase_/UTRA_dom_sf"/>
</dbReference>
<evidence type="ECO:0000256" key="2">
    <source>
        <dbReference type="ARBA" id="ARBA00023125"/>
    </source>
</evidence>
<keyword evidence="1" id="KW-0805">Transcription regulation</keyword>
<evidence type="ECO:0000256" key="1">
    <source>
        <dbReference type="ARBA" id="ARBA00023015"/>
    </source>
</evidence>
<dbReference type="EMBL" id="CP108253">
    <property type="protein sequence ID" value="WTU38996.1"/>
    <property type="molecule type" value="Genomic_DNA"/>
</dbReference>
<keyword evidence="3" id="KW-0804">Transcription</keyword>
<dbReference type="AlphaFoldDB" id="A0AAU2GT43"/>
<dbReference type="PANTHER" id="PTHR44846:SF17">
    <property type="entry name" value="GNTR-FAMILY TRANSCRIPTIONAL REGULATOR"/>
    <property type="match status" value="1"/>
</dbReference>
<dbReference type="Pfam" id="PF00392">
    <property type="entry name" value="GntR"/>
    <property type="match status" value="1"/>
</dbReference>
<dbReference type="Gene3D" id="1.10.10.10">
    <property type="entry name" value="Winged helix-like DNA-binding domain superfamily/Winged helix DNA-binding domain"/>
    <property type="match status" value="1"/>
</dbReference>
<dbReference type="GO" id="GO:0003700">
    <property type="term" value="F:DNA-binding transcription factor activity"/>
    <property type="evidence" value="ECO:0007669"/>
    <property type="project" value="InterPro"/>
</dbReference>
<dbReference type="SUPFAM" id="SSF64288">
    <property type="entry name" value="Chorismate lyase-like"/>
    <property type="match status" value="1"/>
</dbReference>
<dbReference type="PRINTS" id="PR00035">
    <property type="entry name" value="HTHGNTR"/>
</dbReference>
<feature type="domain" description="HTH gntR-type" evidence="4">
    <location>
        <begin position="12"/>
        <end position="79"/>
    </location>
</feature>
<dbReference type="InterPro" id="IPR036388">
    <property type="entry name" value="WH-like_DNA-bd_sf"/>
</dbReference>
<dbReference type="InterPro" id="IPR050679">
    <property type="entry name" value="Bact_HTH_transcr_reg"/>
</dbReference>
<dbReference type="Gene3D" id="3.40.1410.10">
    <property type="entry name" value="Chorismate lyase-like"/>
    <property type="match status" value="1"/>
</dbReference>
<evidence type="ECO:0000313" key="5">
    <source>
        <dbReference type="EMBL" id="WTU38996.1"/>
    </source>
</evidence>
<dbReference type="PANTHER" id="PTHR44846">
    <property type="entry name" value="MANNOSYL-D-GLYCERATE TRANSPORT/METABOLISM SYSTEM REPRESSOR MNGR-RELATED"/>
    <property type="match status" value="1"/>
</dbReference>
<dbReference type="CDD" id="cd07377">
    <property type="entry name" value="WHTH_GntR"/>
    <property type="match status" value="1"/>
</dbReference>
<sequence>MPGTHGHSLPPVPRYLEIARDLKSTIESGTSTPGHRLPAERILAEHYRSNRQTIRQALDVLRQEGLISTEKRGSFVRGDRPGEAHARLLQAPPEAQFPLGALSPRAGIAASTRLVWEAAPATYATQLGLRPGSRTLVHYYTASAGDRVIQHAVSYLSPSLIAQIPLLARYERTLSHHTHSDLRRLYAWAADAGLSLEHNEQLTMAPGDDRSDGVPQLEIHREVRDQHHRTVEITLLTFPHAEQGPIYHFTSPARDVRPPL</sequence>
<organism evidence="5">
    <name type="scientific">Streptomyces sp. NBC_00060</name>
    <dbReference type="NCBI Taxonomy" id="2975636"/>
    <lineage>
        <taxon>Bacteria</taxon>
        <taxon>Bacillati</taxon>
        <taxon>Actinomycetota</taxon>
        <taxon>Actinomycetes</taxon>
        <taxon>Kitasatosporales</taxon>
        <taxon>Streptomycetaceae</taxon>
        <taxon>Streptomyces</taxon>
    </lineage>
</organism>
<name>A0AAU2GT43_9ACTN</name>
<proteinExistence type="predicted"/>
<dbReference type="GO" id="GO:0045892">
    <property type="term" value="P:negative regulation of DNA-templated transcription"/>
    <property type="evidence" value="ECO:0007669"/>
    <property type="project" value="TreeGrafter"/>
</dbReference>
<dbReference type="InterPro" id="IPR036390">
    <property type="entry name" value="WH_DNA-bd_sf"/>
</dbReference>
<reference evidence="5" key="1">
    <citation type="submission" date="2022-10" db="EMBL/GenBank/DDBJ databases">
        <title>The complete genomes of actinobacterial strains from the NBC collection.</title>
        <authorList>
            <person name="Joergensen T.S."/>
            <person name="Alvarez Arevalo M."/>
            <person name="Sterndorff E.B."/>
            <person name="Faurdal D."/>
            <person name="Vuksanovic O."/>
            <person name="Mourched A.-S."/>
            <person name="Charusanti P."/>
            <person name="Shaw S."/>
            <person name="Blin K."/>
            <person name="Weber T."/>
        </authorList>
    </citation>
    <scope>NUCLEOTIDE SEQUENCE</scope>
    <source>
        <strain evidence="5">NBC_00060</strain>
    </source>
</reference>
<dbReference type="PROSITE" id="PS50949">
    <property type="entry name" value="HTH_GNTR"/>
    <property type="match status" value="1"/>
</dbReference>
<evidence type="ECO:0000256" key="3">
    <source>
        <dbReference type="ARBA" id="ARBA00023163"/>
    </source>
</evidence>
<dbReference type="InterPro" id="IPR000524">
    <property type="entry name" value="Tscrpt_reg_HTH_GntR"/>
</dbReference>
<gene>
    <name evidence="5" type="ORF">OHV25_05090</name>
</gene>
<accession>A0AAU2GT43</accession>